<dbReference type="InterPro" id="IPR001544">
    <property type="entry name" value="Aminotrans_IV"/>
</dbReference>
<evidence type="ECO:0000256" key="8">
    <source>
        <dbReference type="ARBA" id="ARBA00014472"/>
    </source>
</evidence>
<evidence type="ECO:0000256" key="17">
    <source>
        <dbReference type="PIRSR" id="PIRSR006468-1"/>
    </source>
</evidence>
<evidence type="ECO:0000256" key="12">
    <source>
        <dbReference type="ARBA" id="ARBA00022898"/>
    </source>
</evidence>
<dbReference type="EMBL" id="AGQV01000010">
    <property type="protein sequence ID" value="EHH67351.1"/>
    <property type="molecule type" value="Genomic_DNA"/>
</dbReference>
<dbReference type="GO" id="GO:0052655">
    <property type="term" value="F:L-valine-2-oxoglutarate transaminase activity"/>
    <property type="evidence" value="ECO:0007669"/>
    <property type="project" value="RHEA"/>
</dbReference>
<gene>
    <name evidence="18" type="ORF">GMO_23450</name>
</gene>
<dbReference type="EC" id="2.6.1.42" evidence="7"/>
<dbReference type="InterPro" id="IPR043132">
    <property type="entry name" value="BCAT-like_C"/>
</dbReference>
<dbReference type="AlphaFoldDB" id="G6XLU6"/>
<dbReference type="GO" id="GO:0052654">
    <property type="term" value="F:L-leucine-2-oxoglutarate transaminase activity"/>
    <property type="evidence" value="ECO:0007669"/>
    <property type="project" value="RHEA"/>
</dbReference>
<keyword evidence="13" id="KW-0100">Branched-chain amino acid biosynthesis</keyword>
<dbReference type="STRING" id="1088869.GMO_23450"/>
<keyword evidence="12" id="KW-0663">Pyridoxal phosphate</keyword>
<evidence type="ECO:0000256" key="16">
    <source>
        <dbReference type="ARBA" id="ARBA00049229"/>
    </source>
</evidence>
<dbReference type="Gene3D" id="3.30.470.10">
    <property type="match status" value="1"/>
</dbReference>
<name>G6XLU6_9PROT</name>
<dbReference type="InterPro" id="IPR043131">
    <property type="entry name" value="BCAT-like_N"/>
</dbReference>
<dbReference type="Proteomes" id="UP000004949">
    <property type="component" value="Unassembled WGS sequence"/>
</dbReference>
<dbReference type="UniPathway" id="UPA00047">
    <property type="reaction ID" value="UER00058"/>
</dbReference>
<keyword evidence="9 18" id="KW-0032">Aminotransferase</keyword>
<dbReference type="GO" id="GO:0052656">
    <property type="term" value="F:L-isoleucine-2-oxoglutarate transaminase activity"/>
    <property type="evidence" value="ECO:0007669"/>
    <property type="project" value="RHEA"/>
</dbReference>
<organism evidence="18 19">
    <name type="scientific">Gluconobacter morbifer G707</name>
    <dbReference type="NCBI Taxonomy" id="1088869"/>
    <lineage>
        <taxon>Bacteria</taxon>
        <taxon>Pseudomonadati</taxon>
        <taxon>Pseudomonadota</taxon>
        <taxon>Alphaproteobacteria</taxon>
        <taxon>Acetobacterales</taxon>
        <taxon>Acetobacteraceae</taxon>
        <taxon>Gluconobacter</taxon>
    </lineage>
</organism>
<dbReference type="Pfam" id="PF01063">
    <property type="entry name" value="Aminotran_4"/>
    <property type="match status" value="1"/>
</dbReference>
<evidence type="ECO:0000256" key="5">
    <source>
        <dbReference type="ARBA" id="ARBA00005072"/>
    </source>
</evidence>
<evidence type="ECO:0000313" key="18">
    <source>
        <dbReference type="EMBL" id="EHH67351.1"/>
    </source>
</evidence>
<evidence type="ECO:0000256" key="14">
    <source>
        <dbReference type="ARBA" id="ARBA00048212"/>
    </source>
</evidence>
<evidence type="ECO:0000256" key="15">
    <source>
        <dbReference type="ARBA" id="ARBA00048798"/>
    </source>
</evidence>
<dbReference type="InterPro" id="IPR005786">
    <property type="entry name" value="B_amino_transII"/>
</dbReference>
<comment type="caution">
    <text evidence="18">The sequence shown here is derived from an EMBL/GenBank/DDBJ whole genome shotgun (WGS) entry which is preliminary data.</text>
</comment>
<dbReference type="OrthoDB" id="9804984at2"/>
<evidence type="ECO:0000256" key="9">
    <source>
        <dbReference type="ARBA" id="ARBA00022576"/>
    </source>
</evidence>
<comment type="function">
    <text evidence="2">Acts on leucine, isoleucine and valine.</text>
</comment>
<evidence type="ECO:0000256" key="3">
    <source>
        <dbReference type="ARBA" id="ARBA00004824"/>
    </source>
</evidence>
<comment type="similarity">
    <text evidence="6">Belongs to the class-IV pyridoxal-phosphate-dependent aminotransferase family.</text>
</comment>
<evidence type="ECO:0000313" key="19">
    <source>
        <dbReference type="Proteomes" id="UP000004949"/>
    </source>
</evidence>
<comment type="pathway">
    <text evidence="4">Amino-acid biosynthesis; L-valine biosynthesis; L-valine from pyruvate: step 4/4.</text>
</comment>
<dbReference type="PANTHER" id="PTHR11825">
    <property type="entry name" value="SUBGROUP IIII AMINOTRANSFERASE"/>
    <property type="match status" value="1"/>
</dbReference>
<evidence type="ECO:0000256" key="11">
    <source>
        <dbReference type="ARBA" id="ARBA00022679"/>
    </source>
</evidence>
<sequence>MAIFKIEKTDTPTPDDRRAELIANPAFGRVFTDHMAMIRYTADKGWHDAKITARRPLSIDPASTVLHYGQEIFEGMKAYREAEGGIATFRPEANAARFAASARRMGMAVLPEDLFIQAVDELVKVDQAWVPSGKGQSLYLRPFMISNEVFLGVKPATEYLFIVIACPVGAYFSSGAVSVWVSEHYTRAAQGGTGEAKCGGNYAGSLVAQLEAKEKGCDQVLFLDAKNHRFVEEMGGMNVMFVRNDGKIVTPPLGGTILRGITRDSLIHLARESGIEVVEKPIEIDELFEGAASGRYVEAFACGTAAVLSPIGKLVRPSGEAIFGDGVNPGPLSLKLKEKLVSIQTGKTETNKEWIHSIFLK</sequence>
<dbReference type="RefSeq" id="WP_008852488.1">
    <property type="nucleotide sequence ID" value="NZ_AGQV01000010.1"/>
</dbReference>
<comment type="catalytic activity">
    <reaction evidence="16">
        <text>L-leucine + 2-oxoglutarate = 4-methyl-2-oxopentanoate + L-glutamate</text>
        <dbReference type="Rhea" id="RHEA:18321"/>
        <dbReference type="ChEBI" id="CHEBI:16810"/>
        <dbReference type="ChEBI" id="CHEBI:17865"/>
        <dbReference type="ChEBI" id="CHEBI:29985"/>
        <dbReference type="ChEBI" id="CHEBI:57427"/>
        <dbReference type="EC" id="2.6.1.42"/>
    </reaction>
</comment>
<keyword evidence="10" id="KW-0028">Amino-acid biosynthesis</keyword>
<dbReference type="NCBIfam" id="TIGR01123">
    <property type="entry name" value="ilvE_II"/>
    <property type="match status" value="1"/>
</dbReference>
<dbReference type="PATRIC" id="fig|1088869.3.peg.2341"/>
<accession>G6XLU6</accession>
<evidence type="ECO:0000256" key="10">
    <source>
        <dbReference type="ARBA" id="ARBA00022605"/>
    </source>
</evidence>
<keyword evidence="11 18" id="KW-0808">Transferase</keyword>
<feature type="modified residue" description="N6-(pyridoxal phosphate)lysine" evidence="17">
    <location>
        <position position="197"/>
    </location>
</feature>
<dbReference type="SUPFAM" id="SSF56752">
    <property type="entry name" value="D-aminoacid aminotransferase-like PLP-dependent enzymes"/>
    <property type="match status" value="1"/>
</dbReference>
<comment type="catalytic activity">
    <reaction evidence="14">
        <text>L-valine + 2-oxoglutarate = 3-methyl-2-oxobutanoate + L-glutamate</text>
        <dbReference type="Rhea" id="RHEA:24813"/>
        <dbReference type="ChEBI" id="CHEBI:11851"/>
        <dbReference type="ChEBI" id="CHEBI:16810"/>
        <dbReference type="ChEBI" id="CHEBI:29985"/>
        <dbReference type="ChEBI" id="CHEBI:57762"/>
        <dbReference type="EC" id="2.6.1.42"/>
    </reaction>
</comment>
<evidence type="ECO:0000256" key="2">
    <source>
        <dbReference type="ARBA" id="ARBA00003109"/>
    </source>
</evidence>
<evidence type="ECO:0000256" key="1">
    <source>
        <dbReference type="ARBA" id="ARBA00001933"/>
    </source>
</evidence>
<keyword evidence="19" id="KW-1185">Reference proteome</keyword>
<comment type="cofactor">
    <cofactor evidence="1">
        <name>pyridoxal 5'-phosphate</name>
        <dbReference type="ChEBI" id="CHEBI:597326"/>
    </cofactor>
</comment>
<evidence type="ECO:0000256" key="6">
    <source>
        <dbReference type="ARBA" id="ARBA00009320"/>
    </source>
</evidence>
<dbReference type="CDD" id="cd01557">
    <property type="entry name" value="BCAT_beta_family"/>
    <property type="match status" value="1"/>
</dbReference>
<evidence type="ECO:0000256" key="13">
    <source>
        <dbReference type="ARBA" id="ARBA00023304"/>
    </source>
</evidence>
<dbReference type="PIRSF" id="PIRSF006468">
    <property type="entry name" value="BCAT1"/>
    <property type="match status" value="1"/>
</dbReference>
<evidence type="ECO:0000256" key="7">
    <source>
        <dbReference type="ARBA" id="ARBA00013053"/>
    </source>
</evidence>
<dbReference type="Gene3D" id="3.20.10.10">
    <property type="entry name" value="D-amino Acid Aminotransferase, subunit A, domain 2"/>
    <property type="match status" value="1"/>
</dbReference>
<dbReference type="UniPathway" id="UPA00049">
    <property type="reaction ID" value="UER00062"/>
</dbReference>
<dbReference type="InterPro" id="IPR036038">
    <property type="entry name" value="Aminotransferase-like"/>
</dbReference>
<comment type="pathway">
    <text evidence="3">Amino-acid biosynthesis; L-isoleucine biosynthesis; L-isoleucine from 2-oxobutanoate: step 4/4.</text>
</comment>
<dbReference type="GO" id="GO:0009099">
    <property type="term" value="P:L-valine biosynthetic process"/>
    <property type="evidence" value="ECO:0007669"/>
    <property type="project" value="UniProtKB-UniPathway"/>
</dbReference>
<dbReference type="InterPro" id="IPR033939">
    <property type="entry name" value="BCAT_family"/>
</dbReference>
<proteinExistence type="inferred from homology"/>
<dbReference type="NCBIfam" id="NF009897">
    <property type="entry name" value="PRK13357.1"/>
    <property type="match status" value="1"/>
</dbReference>
<evidence type="ECO:0000256" key="4">
    <source>
        <dbReference type="ARBA" id="ARBA00004931"/>
    </source>
</evidence>
<protein>
    <recommendedName>
        <fullName evidence="8">Probable branched-chain-amino-acid aminotransferase</fullName>
        <ecNumber evidence="7">2.6.1.42</ecNumber>
    </recommendedName>
</protein>
<comment type="catalytic activity">
    <reaction evidence="15">
        <text>L-isoleucine + 2-oxoglutarate = (S)-3-methyl-2-oxopentanoate + L-glutamate</text>
        <dbReference type="Rhea" id="RHEA:24801"/>
        <dbReference type="ChEBI" id="CHEBI:16810"/>
        <dbReference type="ChEBI" id="CHEBI:29985"/>
        <dbReference type="ChEBI" id="CHEBI:35146"/>
        <dbReference type="ChEBI" id="CHEBI:58045"/>
        <dbReference type="EC" id="2.6.1.42"/>
    </reaction>
</comment>
<dbReference type="GO" id="GO:0009098">
    <property type="term" value="P:L-leucine biosynthetic process"/>
    <property type="evidence" value="ECO:0007669"/>
    <property type="project" value="UniProtKB-UniPathway"/>
</dbReference>
<dbReference type="eggNOG" id="COG0115">
    <property type="taxonomic scope" value="Bacteria"/>
</dbReference>
<reference evidence="18 19" key="1">
    <citation type="submission" date="2011-10" db="EMBL/GenBank/DDBJ databases">
        <title>Genome sequence of Gluconobacter morbifer G707, isolated from Drosophila gut.</title>
        <authorList>
            <person name="Lee W.-J."/>
            <person name="Kim E.-K."/>
        </authorList>
    </citation>
    <scope>NUCLEOTIDE SEQUENCE [LARGE SCALE GENOMIC DNA]</scope>
    <source>
        <strain evidence="18 19">G707</strain>
    </source>
</reference>
<comment type="pathway">
    <text evidence="5">Amino-acid biosynthesis; L-leucine biosynthesis; L-leucine from 3-methyl-2-oxobutanoate: step 4/4.</text>
</comment>
<dbReference type="UniPathway" id="UPA00048">
    <property type="reaction ID" value="UER00073"/>
</dbReference>
<dbReference type="GO" id="GO:0009097">
    <property type="term" value="P:isoleucine biosynthetic process"/>
    <property type="evidence" value="ECO:0007669"/>
    <property type="project" value="UniProtKB-UniPathway"/>
</dbReference>
<dbReference type="PANTHER" id="PTHR11825:SF44">
    <property type="entry name" value="BRANCHED-CHAIN-AMINO-ACID AMINOTRANSFERASE"/>
    <property type="match status" value="1"/>
</dbReference>